<evidence type="ECO:0000256" key="1">
    <source>
        <dbReference type="SAM" id="MobiDB-lite"/>
    </source>
</evidence>
<keyword evidence="2" id="KW-0472">Membrane</keyword>
<dbReference type="Pfam" id="PF20990">
    <property type="entry name" value="DUF2207_C"/>
    <property type="match status" value="1"/>
</dbReference>
<name>A0A8T6R474_9MICO</name>
<evidence type="ECO:0000256" key="2">
    <source>
        <dbReference type="SAM" id="Phobius"/>
    </source>
</evidence>
<keyword evidence="2" id="KW-1133">Transmembrane helix</keyword>
<reference evidence="6" key="1">
    <citation type="submission" date="2020-03" db="EMBL/GenBank/DDBJ databases">
        <title>Phycicoccus flavus sp. nov., a novel endophytic actinobacterium isolated from branch of Kandelia candel.</title>
        <authorList>
            <person name="Tuo L."/>
        </authorList>
    </citation>
    <scope>NUCLEOTIDE SEQUENCE</scope>
    <source>
        <strain evidence="6">CMS6Z-2</strain>
    </source>
</reference>
<proteinExistence type="predicted"/>
<evidence type="ECO:0000259" key="5">
    <source>
        <dbReference type="Pfam" id="PF20990"/>
    </source>
</evidence>
<evidence type="ECO:0000259" key="4">
    <source>
        <dbReference type="Pfam" id="PF09972"/>
    </source>
</evidence>
<sequence length="669" mass="69340">MTAAGGRPSPAHRRVAPVALVLLVLVSLALAAPSTAAAAPVAGGAVGTAAPDAVGAWGGRTPALAAQEQADVLHTSIEAQEDGSVLVTEDVTWRFPAGEERHGIYRSVRVRAGYRDSDTQYRYYELSGVEVSSPTGAPTDLVVQDFGAFRKIRIGSPSETVSGTARYVVRYRLAHLVNDIGDGTAEVYYDVVDPANGFPQQDVRATVSGPAEVTRAACFTGPSGATDPCPATAGAEATYRIPDLAAEEGASVVAAFPRDAFGDLTPDLREGSASADSGSRVSPAASRVLGTLAVGTGVLLPLLAAAGMGLLVWTRGRDEQYAGLTPGLSPGRGDEVRVVTTGRAPTVAVQFTPPRGVQPGMVGTVLDEEANVVDVSATIVDLAVRGHLTLSREDGGAFRGDDWLLTRTSPPAGAAALASYEQTLLDGIFVAGAAVRLSSLKNRFKPTLELVQREMYEEVVHRGWFRRSPERQRAGWVGLGTVLAGLGVLGFVFGWGLFGGLFSDSVFPVDPSWVLFGGLVVGGLVVRSLGKRMAARTAEGSAVLAQSRGFERYLTTAEANQIRWEEAQDVFSRYLPYAIVLGVADRWASVFEEVATAAAAAGYVVPGPWWYSGPWDRAGFGGVASSMDSFSTVAAGTFVSTPGSSGSSGFSSGGGFSGGGGGGSSGGSW</sequence>
<feature type="transmembrane region" description="Helical" evidence="2">
    <location>
        <begin position="513"/>
        <end position="530"/>
    </location>
</feature>
<dbReference type="InterPro" id="IPR048389">
    <property type="entry name" value="YciQ-like_C"/>
</dbReference>
<evidence type="ECO:0000313" key="7">
    <source>
        <dbReference type="Proteomes" id="UP000287866"/>
    </source>
</evidence>
<dbReference type="RefSeq" id="WP_164896762.1">
    <property type="nucleotide sequence ID" value="NZ_SAYU02000051.1"/>
</dbReference>
<feature type="transmembrane region" description="Helical" evidence="2">
    <location>
        <begin position="288"/>
        <end position="313"/>
    </location>
</feature>
<feature type="compositionally biased region" description="Gly residues" evidence="1">
    <location>
        <begin position="651"/>
        <end position="669"/>
    </location>
</feature>
<feature type="domain" description="Predicted membrane protein YciQ-like C-terminal" evidence="5">
    <location>
        <begin position="352"/>
        <end position="590"/>
    </location>
</feature>
<gene>
    <name evidence="6" type="ORF">EPD83_014330</name>
</gene>
<feature type="domain" description="DUF2207" evidence="4">
    <location>
        <begin position="75"/>
        <end position="256"/>
    </location>
</feature>
<dbReference type="Proteomes" id="UP000287866">
    <property type="component" value="Unassembled WGS sequence"/>
</dbReference>
<dbReference type="AlphaFoldDB" id="A0A8T6R474"/>
<feature type="transmembrane region" description="Helical" evidence="2">
    <location>
        <begin position="476"/>
        <end position="498"/>
    </location>
</feature>
<keyword evidence="3" id="KW-0732">Signal</keyword>
<comment type="caution">
    <text evidence="6">The sequence shown here is derived from an EMBL/GenBank/DDBJ whole genome shotgun (WGS) entry which is preliminary data.</text>
</comment>
<keyword evidence="7" id="KW-1185">Reference proteome</keyword>
<dbReference type="Pfam" id="PF09972">
    <property type="entry name" value="DUF2207"/>
    <property type="match status" value="1"/>
</dbReference>
<evidence type="ECO:0000256" key="3">
    <source>
        <dbReference type="SAM" id="SignalP"/>
    </source>
</evidence>
<keyword evidence="2" id="KW-0812">Transmembrane</keyword>
<feature type="region of interest" description="Disordered" evidence="1">
    <location>
        <begin position="646"/>
        <end position="669"/>
    </location>
</feature>
<accession>A0A8T6R474</accession>
<dbReference type="InterPro" id="IPR018702">
    <property type="entry name" value="DUF2207"/>
</dbReference>
<feature type="chain" id="PRO_5035790034" evidence="3">
    <location>
        <begin position="39"/>
        <end position="669"/>
    </location>
</feature>
<dbReference type="EMBL" id="SAYU02000051">
    <property type="protein sequence ID" value="NHA69218.1"/>
    <property type="molecule type" value="Genomic_DNA"/>
</dbReference>
<evidence type="ECO:0000313" key="6">
    <source>
        <dbReference type="EMBL" id="NHA69218.1"/>
    </source>
</evidence>
<feature type="signal peptide" evidence="3">
    <location>
        <begin position="1"/>
        <end position="38"/>
    </location>
</feature>
<protein>
    <submittedName>
        <fullName evidence="6">DUF2207 domain-containing protein</fullName>
    </submittedName>
</protein>
<organism evidence="6 7">
    <name type="scientific">Phycicoccus flavus</name>
    <dbReference type="NCBI Taxonomy" id="2502783"/>
    <lineage>
        <taxon>Bacteria</taxon>
        <taxon>Bacillati</taxon>
        <taxon>Actinomycetota</taxon>
        <taxon>Actinomycetes</taxon>
        <taxon>Micrococcales</taxon>
        <taxon>Intrasporangiaceae</taxon>
        <taxon>Phycicoccus</taxon>
    </lineage>
</organism>